<organism evidence="4 5">
    <name type="scientific">Geobacillus kaustophilus</name>
    <dbReference type="NCBI Taxonomy" id="1462"/>
    <lineage>
        <taxon>Bacteria</taxon>
        <taxon>Bacillati</taxon>
        <taxon>Bacillota</taxon>
        <taxon>Bacilli</taxon>
        <taxon>Bacillales</taxon>
        <taxon>Anoxybacillaceae</taxon>
        <taxon>Geobacillus</taxon>
        <taxon>Geobacillus thermoleovorans group</taxon>
    </lineage>
</organism>
<feature type="coiled-coil region" evidence="1">
    <location>
        <begin position="14"/>
        <end position="58"/>
    </location>
</feature>
<evidence type="ECO:0000313" key="5">
    <source>
        <dbReference type="Proteomes" id="UP000032522"/>
    </source>
</evidence>
<sequence>MEKTAKFPHSHLTTEDLLKRLDMLEKQNAELQAKLKKQQELEEKLKWYEEQLRLLQHKRFGVSSEKIHPGQLELFNEVESEANFDLPEPTVESITYQRRRKKRGHRDAMLENLPVETVEYRLSDEEQVCSCCGGTLHEMSTEVRQELVYIPAE</sequence>
<keyword evidence="1" id="KW-0175">Coiled coil</keyword>
<dbReference type="GO" id="GO:0003677">
    <property type="term" value="F:DNA binding"/>
    <property type="evidence" value="ECO:0007669"/>
    <property type="project" value="UniProtKB-KW"/>
</dbReference>
<evidence type="ECO:0000259" key="3">
    <source>
        <dbReference type="Pfam" id="PF13007"/>
    </source>
</evidence>
<keyword evidence="4" id="KW-0238">DNA-binding</keyword>
<dbReference type="InterPro" id="IPR024474">
    <property type="entry name" value="Znf_dom_IS66"/>
</dbReference>
<reference evidence="4 5" key="1">
    <citation type="submission" date="2015-01" db="EMBL/GenBank/DDBJ databases">
        <authorList>
            <person name="Filippidou S."/>
            <person name="Jeanneret N."/>
            <person name="Russel-Delif L."/>
            <person name="Junier T."/>
            <person name="Wunderlin T."/>
            <person name="Molina V."/>
            <person name="Johnson S.L."/>
            <person name="Davenport K.W."/>
            <person name="Chain P.S."/>
            <person name="Dorador C."/>
            <person name="Junier P."/>
        </authorList>
    </citation>
    <scope>NUCLEOTIDE SEQUENCE [LARGE SCALE GENOMIC DNA]</scope>
    <source>
        <strain evidence="4 5">Et7/4</strain>
    </source>
</reference>
<dbReference type="PATRIC" id="fig|1462.6.peg.3451"/>
<evidence type="ECO:0000259" key="2">
    <source>
        <dbReference type="Pfam" id="PF13005"/>
    </source>
</evidence>
<dbReference type="Pfam" id="PF13005">
    <property type="entry name" value="zf-IS66"/>
    <property type="match status" value="1"/>
</dbReference>
<proteinExistence type="predicted"/>
<comment type="caution">
    <text evidence="4">The sequence shown here is derived from an EMBL/GenBank/DDBJ whole genome shotgun (WGS) entry which is preliminary data.</text>
</comment>
<dbReference type="Proteomes" id="UP000032522">
    <property type="component" value="Unassembled WGS sequence"/>
</dbReference>
<evidence type="ECO:0000256" key="1">
    <source>
        <dbReference type="SAM" id="Coils"/>
    </source>
</evidence>
<dbReference type="InterPro" id="IPR024463">
    <property type="entry name" value="Transposase_TnpC_homeodom"/>
</dbReference>
<dbReference type="EMBL" id="JYBP01000003">
    <property type="protein sequence ID" value="KJE29240.1"/>
    <property type="molecule type" value="Genomic_DNA"/>
</dbReference>
<protein>
    <submittedName>
        <fullName evidence="4">Transposase C of IS166 homeodomain protein</fullName>
    </submittedName>
</protein>
<keyword evidence="4" id="KW-0371">Homeobox</keyword>
<dbReference type="AlphaFoldDB" id="A0A0D8BYQ5"/>
<feature type="domain" description="Transposase TnpC homeodomain" evidence="3">
    <location>
        <begin position="47"/>
        <end position="118"/>
    </location>
</feature>
<feature type="domain" description="Transposase IS66 zinc-finger binding" evidence="2">
    <location>
        <begin position="126"/>
        <end position="153"/>
    </location>
</feature>
<dbReference type="Pfam" id="PF13007">
    <property type="entry name" value="LZ_Tnp_IS66"/>
    <property type="match status" value="1"/>
</dbReference>
<gene>
    <name evidence="4" type="ORF">LG52_3145</name>
</gene>
<accession>A0A0D8BYQ5</accession>
<name>A0A0D8BYQ5_GEOKU</name>
<evidence type="ECO:0000313" key="4">
    <source>
        <dbReference type="EMBL" id="KJE29240.1"/>
    </source>
</evidence>